<dbReference type="InterPro" id="IPR000515">
    <property type="entry name" value="MetI-like"/>
</dbReference>
<feature type="transmembrane region" description="Helical" evidence="11">
    <location>
        <begin position="83"/>
        <end position="104"/>
    </location>
</feature>
<evidence type="ECO:0000256" key="11">
    <source>
        <dbReference type="RuleBase" id="RU363032"/>
    </source>
</evidence>
<dbReference type="GO" id="GO:0015098">
    <property type="term" value="F:molybdate ion transmembrane transporter activity"/>
    <property type="evidence" value="ECO:0007669"/>
    <property type="project" value="UniProtKB-UniRule"/>
</dbReference>
<dbReference type="NCBIfam" id="TIGR02141">
    <property type="entry name" value="modB_ABC"/>
    <property type="match status" value="1"/>
</dbReference>
<name>A0A1L3IAG1_9RHOB</name>
<evidence type="ECO:0000256" key="2">
    <source>
        <dbReference type="ARBA" id="ARBA00004429"/>
    </source>
</evidence>
<proteinExistence type="inferred from homology"/>
<comment type="subcellular location">
    <subcellularLocation>
        <location evidence="2 12">Cell inner membrane</location>
        <topology evidence="2 12">Multi-pass membrane protein</topology>
    </subcellularLocation>
    <subcellularLocation>
        <location evidence="11">Cell membrane</location>
        <topology evidence="11">Multi-pass membrane protein</topology>
    </subcellularLocation>
</comment>
<keyword evidence="14" id="KW-0614">Plasmid</keyword>
<keyword evidence="8 11" id="KW-0812">Transmembrane</keyword>
<feature type="transmembrane region" description="Helical" evidence="11">
    <location>
        <begin position="134"/>
        <end position="158"/>
    </location>
</feature>
<feature type="transmembrane region" description="Helical" evidence="11">
    <location>
        <begin position="20"/>
        <end position="38"/>
    </location>
</feature>
<evidence type="ECO:0000256" key="10">
    <source>
        <dbReference type="ARBA" id="ARBA00023136"/>
    </source>
</evidence>
<feature type="domain" description="ABC transmembrane type-1" evidence="13">
    <location>
        <begin position="12"/>
        <end position="214"/>
    </location>
</feature>
<dbReference type="SUPFAM" id="SSF161098">
    <property type="entry name" value="MetI-like"/>
    <property type="match status" value="1"/>
</dbReference>
<keyword evidence="15" id="KW-1185">Reference proteome</keyword>
<dbReference type="Gene3D" id="1.10.3720.10">
    <property type="entry name" value="MetI-like"/>
    <property type="match status" value="1"/>
</dbReference>
<keyword evidence="7 12" id="KW-0997">Cell inner membrane</keyword>
<feature type="transmembrane region" description="Helical" evidence="11">
    <location>
        <begin position="50"/>
        <end position="71"/>
    </location>
</feature>
<evidence type="ECO:0000256" key="6">
    <source>
        <dbReference type="ARBA" id="ARBA00022505"/>
    </source>
</evidence>
<dbReference type="GO" id="GO:0005886">
    <property type="term" value="C:plasma membrane"/>
    <property type="evidence" value="ECO:0007669"/>
    <property type="project" value="UniProtKB-SubCell"/>
</dbReference>
<dbReference type="PROSITE" id="PS50928">
    <property type="entry name" value="ABC_TM1"/>
    <property type="match status" value="1"/>
</dbReference>
<evidence type="ECO:0000256" key="4">
    <source>
        <dbReference type="ARBA" id="ARBA00022448"/>
    </source>
</evidence>
<geneLocation type="plasmid" evidence="15">
    <name>pp97_a</name>
</geneLocation>
<evidence type="ECO:0000313" key="15">
    <source>
        <dbReference type="Proteomes" id="UP000183859"/>
    </source>
</evidence>
<accession>A0A1L3IAG1</accession>
<dbReference type="OrthoDB" id="9774448at2"/>
<dbReference type="EMBL" id="CP016365">
    <property type="protein sequence ID" value="APG49095.1"/>
    <property type="molecule type" value="Genomic_DNA"/>
</dbReference>
<dbReference type="InterPro" id="IPR011867">
    <property type="entry name" value="ModB_ABC"/>
</dbReference>
<keyword evidence="5" id="KW-1003">Cell membrane</keyword>
<dbReference type="InterPro" id="IPR035906">
    <property type="entry name" value="MetI-like_sf"/>
</dbReference>
<gene>
    <name evidence="14" type="primary">modB</name>
    <name evidence="14" type="ORF">PhaeoP97_03745</name>
</gene>
<keyword evidence="4 11" id="KW-0813">Transport</keyword>
<keyword evidence="9 11" id="KW-1133">Transmembrane helix</keyword>
<reference evidence="15" key="1">
    <citation type="submission" date="2016-07" db="EMBL/GenBank/DDBJ databases">
        <title>Phaeobacter portensis sp. nov., a tropodithietic acid producing bacterium isolated from a German harbor.</title>
        <authorList>
            <person name="Freese H.M."/>
            <person name="Bunk B."/>
            <person name="Breider S."/>
            <person name="Brinkhoff T."/>
        </authorList>
    </citation>
    <scope>NUCLEOTIDE SEQUENCE [LARGE SCALE GENOMIC DNA]</scope>
    <source>
        <strain evidence="15">P97</strain>
        <plasmid evidence="15">pp97_a</plasmid>
    </source>
</reference>
<dbReference type="PANTHER" id="PTHR30183:SF3">
    <property type="entry name" value="MOLYBDENUM TRANSPORT SYSTEM PERMEASE PROTEIN MODB"/>
    <property type="match status" value="1"/>
</dbReference>
<comment type="similarity">
    <text evidence="3 12">Belongs to the binding-protein-dependent transport system permease family. CysTW subfamily.</text>
</comment>
<dbReference type="PANTHER" id="PTHR30183">
    <property type="entry name" value="MOLYBDENUM TRANSPORT SYSTEM PERMEASE PROTEIN MODB"/>
    <property type="match status" value="1"/>
</dbReference>
<evidence type="ECO:0000256" key="3">
    <source>
        <dbReference type="ARBA" id="ARBA00007069"/>
    </source>
</evidence>
<dbReference type="Proteomes" id="UP000183859">
    <property type="component" value="Plasmid pP97_a"/>
</dbReference>
<protein>
    <recommendedName>
        <fullName evidence="12">Molybdenum transport system permease</fullName>
    </recommendedName>
</protein>
<evidence type="ECO:0000259" key="13">
    <source>
        <dbReference type="PROSITE" id="PS50928"/>
    </source>
</evidence>
<evidence type="ECO:0000313" key="14">
    <source>
        <dbReference type="EMBL" id="APG49095.1"/>
    </source>
</evidence>
<keyword evidence="10 11" id="KW-0472">Membrane</keyword>
<evidence type="ECO:0000256" key="1">
    <source>
        <dbReference type="ARBA" id="ARBA00002949"/>
    </source>
</evidence>
<organism evidence="14 15">
    <name type="scientific">Phaeobacter porticola</name>
    <dbReference type="NCBI Taxonomy" id="1844006"/>
    <lineage>
        <taxon>Bacteria</taxon>
        <taxon>Pseudomonadati</taxon>
        <taxon>Pseudomonadota</taxon>
        <taxon>Alphaproteobacteria</taxon>
        <taxon>Rhodobacterales</taxon>
        <taxon>Roseobacteraceae</taxon>
        <taxon>Phaeobacter</taxon>
    </lineage>
</organism>
<keyword evidence="6 12" id="KW-0500">Molybdenum</keyword>
<evidence type="ECO:0000256" key="5">
    <source>
        <dbReference type="ARBA" id="ARBA00022475"/>
    </source>
</evidence>
<evidence type="ECO:0000256" key="9">
    <source>
        <dbReference type="ARBA" id="ARBA00022989"/>
    </source>
</evidence>
<dbReference type="RefSeq" id="WP_072506698.1">
    <property type="nucleotide sequence ID" value="NZ_CP016365.1"/>
</dbReference>
<dbReference type="AlphaFoldDB" id="A0A1L3IAG1"/>
<dbReference type="FunFam" id="1.10.3720.10:FF:000018">
    <property type="entry name" value="Molybdenum transport system permease"/>
    <property type="match status" value="1"/>
</dbReference>
<dbReference type="CDD" id="cd06261">
    <property type="entry name" value="TM_PBP2"/>
    <property type="match status" value="1"/>
</dbReference>
<evidence type="ECO:0000256" key="7">
    <source>
        <dbReference type="ARBA" id="ARBA00022519"/>
    </source>
</evidence>
<sequence length="232" mass="24750">MQWLGPEEWQAVTLSLKVSFWATLLSLPFGLLVAVVLARWNFRGKALLNGLVHLPLILPPVVTGYILLIVFSGPSPVGTALKSIGIVFAFRWTGAALAAAIMGFPLMVRAMRLSLEAVDPKLEQAAATLGASRVWVFVTITLPLILPGILAGAILGFAKAMGEFGATITFVSNIPGQTRTLPTAIYTFLQVPGGESAALRLVVISIAIAMMALLVSEWLARRLADRVRGTTC</sequence>
<comment type="function">
    <text evidence="1 12">Part of the binding-protein-dependent transport system for molybdenum; probably responsible for the translocation of the substrate across the membrane.</text>
</comment>
<feature type="transmembrane region" description="Helical" evidence="11">
    <location>
        <begin position="197"/>
        <end position="220"/>
    </location>
</feature>
<dbReference type="NCBIfam" id="NF006939">
    <property type="entry name" value="PRK09421.1"/>
    <property type="match status" value="1"/>
</dbReference>
<evidence type="ECO:0000256" key="12">
    <source>
        <dbReference type="RuleBase" id="RU365097"/>
    </source>
</evidence>
<dbReference type="Pfam" id="PF00528">
    <property type="entry name" value="BPD_transp_1"/>
    <property type="match status" value="1"/>
</dbReference>
<dbReference type="KEGG" id="php:PhaeoP97_03745"/>
<evidence type="ECO:0000256" key="8">
    <source>
        <dbReference type="ARBA" id="ARBA00022692"/>
    </source>
</evidence>